<dbReference type="EMBL" id="AKHW03003879">
    <property type="protein sequence ID" value="KYO32813.1"/>
    <property type="molecule type" value="Genomic_DNA"/>
</dbReference>
<name>A0A151N7L0_ALLMI</name>
<protein>
    <submittedName>
        <fullName evidence="1">Uncharacterized protein</fullName>
    </submittedName>
</protein>
<evidence type="ECO:0000313" key="1">
    <source>
        <dbReference type="EMBL" id="KYO32813.1"/>
    </source>
</evidence>
<proteinExistence type="predicted"/>
<gene>
    <name evidence="1" type="ORF">Y1Q_0009395</name>
</gene>
<reference evidence="1 2" key="1">
    <citation type="journal article" date="2012" name="Genome Biol.">
        <title>Sequencing three crocodilian genomes to illuminate the evolution of archosaurs and amniotes.</title>
        <authorList>
            <person name="St John J.A."/>
            <person name="Braun E.L."/>
            <person name="Isberg S.R."/>
            <person name="Miles L.G."/>
            <person name="Chong A.Y."/>
            <person name="Gongora J."/>
            <person name="Dalzell P."/>
            <person name="Moran C."/>
            <person name="Bed'hom B."/>
            <person name="Abzhanov A."/>
            <person name="Burgess S.C."/>
            <person name="Cooksey A.M."/>
            <person name="Castoe T.A."/>
            <person name="Crawford N.G."/>
            <person name="Densmore L.D."/>
            <person name="Drew J.C."/>
            <person name="Edwards S.V."/>
            <person name="Faircloth B.C."/>
            <person name="Fujita M.K."/>
            <person name="Greenwold M.J."/>
            <person name="Hoffmann F.G."/>
            <person name="Howard J.M."/>
            <person name="Iguchi T."/>
            <person name="Janes D.E."/>
            <person name="Khan S.Y."/>
            <person name="Kohno S."/>
            <person name="de Koning A.J."/>
            <person name="Lance S.L."/>
            <person name="McCarthy F.M."/>
            <person name="McCormack J.E."/>
            <person name="Merchant M.E."/>
            <person name="Peterson D.G."/>
            <person name="Pollock D.D."/>
            <person name="Pourmand N."/>
            <person name="Raney B.J."/>
            <person name="Roessler K.A."/>
            <person name="Sanford J.R."/>
            <person name="Sawyer R.H."/>
            <person name="Schmidt C.J."/>
            <person name="Triplett E.W."/>
            <person name="Tuberville T.D."/>
            <person name="Venegas-Anaya M."/>
            <person name="Howard J.T."/>
            <person name="Jarvis E.D."/>
            <person name="Guillette L.J.Jr."/>
            <person name="Glenn T.C."/>
            <person name="Green R.E."/>
            <person name="Ray D.A."/>
        </authorList>
    </citation>
    <scope>NUCLEOTIDE SEQUENCE [LARGE SCALE GENOMIC DNA]</scope>
    <source>
        <strain evidence="1">KSC_2009_1</strain>
    </source>
</reference>
<sequence>MVCGRRETQIYLYYYFQNAGARDRVQKTRSREQAAVGLLLTDFLCLQPAVIRSPGSLITISLRSKKLSEDLKKKRKSKHPISNEDVCCGKMYDKGTANQGHLFKVLSIGSLQNKEGQTCTVKVLR</sequence>
<organism evidence="1 2">
    <name type="scientific">Alligator mississippiensis</name>
    <name type="common">American alligator</name>
    <dbReference type="NCBI Taxonomy" id="8496"/>
    <lineage>
        <taxon>Eukaryota</taxon>
        <taxon>Metazoa</taxon>
        <taxon>Chordata</taxon>
        <taxon>Craniata</taxon>
        <taxon>Vertebrata</taxon>
        <taxon>Euteleostomi</taxon>
        <taxon>Archelosauria</taxon>
        <taxon>Archosauria</taxon>
        <taxon>Crocodylia</taxon>
        <taxon>Alligatoridae</taxon>
        <taxon>Alligatorinae</taxon>
        <taxon>Alligator</taxon>
    </lineage>
</organism>
<comment type="caution">
    <text evidence="1">The sequence shown here is derived from an EMBL/GenBank/DDBJ whole genome shotgun (WGS) entry which is preliminary data.</text>
</comment>
<evidence type="ECO:0000313" key="2">
    <source>
        <dbReference type="Proteomes" id="UP000050525"/>
    </source>
</evidence>
<dbReference type="Proteomes" id="UP000050525">
    <property type="component" value="Unassembled WGS sequence"/>
</dbReference>
<accession>A0A151N7L0</accession>
<dbReference type="AlphaFoldDB" id="A0A151N7L0"/>
<keyword evidence="2" id="KW-1185">Reference proteome</keyword>